<proteinExistence type="predicted"/>
<evidence type="ECO:0000313" key="1">
    <source>
        <dbReference type="EMBL" id="RPA60527.1"/>
    </source>
</evidence>
<protein>
    <submittedName>
        <fullName evidence="1">Uncharacterized protein</fullName>
    </submittedName>
</protein>
<organism evidence="1 2">
    <name type="scientific">Aerococcus agrisoli</name>
    <dbReference type="NCBI Taxonomy" id="2487350"/>
    <lineage>
        <taxon>Bacteria</taxon>
        <taxon>Bacillati</taxon>
        <taxon>Bacillota</taxon>
        <taxon>Bacilli</taxon>
        <taxon>Lactobacillales</taxon>
        <taxon>Aerococcaceae</taxon>
        <taxon>Aerococcus</taxon>
    </lineage>
</organism>
<reference evidence="1 2" key="1">
    <citation type="submission" date="2018-11" db="EMBL/GenBank/DDBJ databases">
        <title>Aerococcus sp. SJQ22, whole genome shotgun sequence.</title>
        <authorList>
            <person name="Sun L."/>
            <person name="Gao X."/>
            <person name="Chen W."/>
            <person name="Huang K."/>
        </authorList>
    </citation>
    <scope>NUCLEOTIDE SEQUENCE [LARGE SCALE GENOMIC DNA]</scope>
    <source>
        <strain evidence="1 2">SJQ22</strain>
    </source>
</reference>
<name>A0A3N4GGJ5_9LACT</name>
<comment type="caution">
    <text evidence="1">The sequence shown here is derived from an EMBL/GenBank/DDBJ whole genome shotgun (WGS) entry which is preliminary data.</text>
</comment>
<accession>A0A3N4GGJ5</accession>
<dbReference type="AlphaFoldDB" id="A0A3N4GGJ5"/>
<dbReference type="Proteomes" id="UP000273977">
    <property type="component" value="Unassembled WGS sequence"/>
</dbReference>
<keyword evidence="2" id="KW-1185">Reference proteome</keyword>
<evidence type="ECO:0000313" key="2">
    <source>
        <dbReference type="Proteomes" id="UP000273977"/>
    </source>
</evidence>
<dbReference type="EMBL" id="RKMG01000014">
    <property type="protein sequence ID" value="RPA60527.1"/>
    <property type="molecule type" value="Genomic_DNA"/>
</dbReference>
<gene>
    <name evidence="1" type="ORF">EF384_05460</name>
</gene>
<sequence length="80" mass="9163">MARHSIQKAGNCIEWKLIRYKIGNSYGIDSGSIKVRKSVWNGSSFHTKSSKSYGMETHSIQKHEILLNGHPFNNYIIVIR</sequence>